<evidence type="ECO:0000313" key="2">
    <source>
        <dbReference type="EMBL" id="RRT43420.1"/>
    </source>
</evidence>
<dbReference type="AlphaFoldDB" id="A0A426XVA6"/>
<name>A0A426XVA6_ENSVE</name>
<evidence type="ECO:0000313" key="3">
    <source>
        <dbReference type="Proteomes" id="UP000287651"/>
    </source>
</evidence>
<accession>A0A426XVA6</accession>
<dbReference type="EMBL" id="AMZH03017164">
    <property type="protein sequence ID" value="RRT43420.1"/>
    <property type="molecule type" value="Genomic_DNA"/>
</dbReference>
<protein>
    <submittedName>
        <fullName evidence="2">Uncharacterized protein</fullName>
    </submittedName>
</protein>
<dbReference type="Proteomes" id="UP000287651">
    <property type="component" value="Unassembled WGS sequence"/>
</dbReference>
<sequence>MAVIGGLPKTEKCCLPPPPATRHRHRHRLVGRPLVPRPPFFAGQWQGTRVRWEARSRPFGVPTTSNPTVGSDRCAPRDSRSTRRTKVKDGSEDRLRPAMSFLVAIPRGLLWGVLDGDRRRSRPMATGRLGFPTPFFAFWLRETRQGSSYWTNRIIRQAKWGPHGPWLSA</sequence>
<gene>
    <name evidence="2" type="ORF">B296_00022553</name>
</gene>
<dbReference type="GO" id="GO:0016740">
    <property type="term" value="F:transferase activity"/>
    <property type="evidence" value="ECO:0007669"/>
    <property type="project" value="InterPro"/>
</dbReference>
<dbReference type="InterPro" id="IPR005490">
    <property type="entry name" value="LD_TPept_cat_dom"/>
</dbReference>
<organism evidence="2 3">
    <name type="scientific">Ensete ventricosum</name>
    <name type="common">Abyssinian banana</name>
    <name type="synonym">Musa ensete</name>
    <dbReference type="NCBI Taxonomy" id="4639"/>
    <lineage>
        <taxon>Eukaryota</taxon>
        <taxon>Viridiplantae</taxon>
        <taxon>Streptophyta</taxon>
        <taxon>Embryophyta</taxon>
        <taxon>Tracheophyta</taxon>
        <taxon>Spermatophyta</taxon>
        <taxon>Magnoliopsida</taxon>
        <taxon>Liliopsida</taxon>
        <taxon>Zingiberales</taxon>
        <taxon>Musaceae</taxon>
        <taxon>Ensete</taxon>
    </lineage>
</organism>
<feature type="region of interest" description="Disordered" evidence="1">
    <location>
        <begin position="56"/>
        <end position="92"/>
    </location>
</feature>
<comment type="caution">
    <text evidence="2">The sequence shown here is derived from an EMBL/GenBank/DDBJ whole genome shotgun (WGS) entry which is preliminary data.</text>
</comment>
<evidence type="ECO:0000256" key="1">
    <source>
        <dbReference type="SAM" id="MobiDB-lite"/>
    </source>
</evidence>
<reference evidence="2 3" key="1">
    <citation type="journal article" date="2014" name="Agronomy (Basel)">
        <title>A Draft Genome Sequence for Ensete ventricosum, the Drought-Tolerant Tree Against Hunger.</title>
        <authorList>
            <person name="Harrison J."/>
            <person name="Moore K.A."/>
            <person name="Paszkiewicz K."/>
            <person name="Jones T."/>
            <person name="Grant M."/>
            <person name="Ambacheew D."/>
            <person name="Muzemil S."/>
            <person name="Studholme D.J."/>
        </authorList>
    </citation>
    <scope>NUCLEOTIDE SEQUENCE [LARGE SCALE GENOMIC DNA]</scope>
</reference>
<feature type="compositionally biased region" description="Basic and acidic residues" evidence="1">
    <location>
        <begin position="74"/>
        <end position="92"/>
    </location>
</feature>
<proteinExistence type="predicted"/>
<dbReference type="CDD" id="cd16913">
    <property type="entry name" value="YkuD_like"/>
    <property type="match status" value="1"/>
</dbReference>